<dbReference type="PANTHER" id="PTHR32494">
    <property type="entry name" value="ALLANTOATE DEIMINASE-RELATED"/>
    <property type="match status" value="1"/>
</dbReference>
<dbReference type="Gene3D" id="2.160.20.80">
    <property type="entry name" value="E3 ubiquitin-protein ligase SopA"/>
    <property type="match status" value="1"/>
</dbReference>
<dbReference type="PANTHER" id="PTHR32494:SF5">
    <property type="entry name" value="ALLANTOATE AMIDOHYDROLASE"/>
    <property type="match status" value="1"/>
</dbReference>
<feature type="coiled-coil region" evidence="2">
    <location>
        <begin position="1559"/>
        <end position="1594"/>
    </location>
</feature>
<feature type="compositionally biased region" description="Polar residues" evidence="3">
    <location>
        <begin position="841"/>
        <end position="855"/>
    </location>
</feature>
<feature type="transmembrane region" description="Helical" evidence="4">
    <location>
        <begin position="446"/>
        <end position="463"/>
    </location>
</feature>
<dbReference type="Gene3D" id="3.30.70.360">
    <property type="match status" value="1"/>
</dbReference>
<dbReference type="SUPFAM" id="SSF55031">
    <property type="entry name" value="Bacterial exopeptidase dimerisation domain"/>
    <property type="match status" value="1"/>
</dbReference>
<dbReference type="Pfam" id="PF00805">
    <property type="entry name" value="Pentapeptide"/>
    <property type="match status" value="3"/>
</dbReference>
<evidence type="ECO:0000259" key="5">
    <source>
        <dbReference type="PROSITE" id="PS50885"/>
    </source>
</evidence>
<dbReference type="Pfam" id="PF00672">
    <property type="entry name" value="HAMP"/>
    <property type="match status" value="1"/>
</dbReference>
<keyword evidence="4" id="KW-0812">Transmembrane</keyword>
<comment type="caution">
    <text evidence="6">The sequence shown here is derived from an EMBL/GenBank/DDBJ whole genome shotgun (WGS) entry which is preliminary data.</text>
</comment>
<sequence>MNDRPSPSRRPSSRSSSLRRLGGWVVARLSNLHWVDERLARSAQLYGRHTALILDLYGFRTVINLRGENLETTWYADEAEACRALGVAFLDVPINSRRIPRRAELLALVQAFDALEAPALIKCAGGADRTGLACFLYLIDRRGPGHFPAARRHLTAWPYLHIPKLQQRWLRQLLIYWQTHRGPEMPLRCWLAEIYDPQHFAGWLDARGLRGTYRSDLGTLGSAFARFVYAFPLAVAYLLVTAELAGTPVPGIHGAFLVYALLGGTAQILATVCLIEAFGYRNFAVATAYSKTETVQAAVFGLILLGDALSPLAALGIAISLAGVVAISLKRQKAGWRQLLTGWLQPAALLGIASGAGFALSAVCYRAASLSLEPVGAGLQAATTLAWVLGLQTLAMGAWLAWRRPAQLRAVFASWRTSGWIGAAGMAASAGWFTAMTLENAAHVRALGQVELVFTLAASWLFFKERSTAVELLGISAVVAGIVILLLGMRPLTIGFIVAVAVAAGIALAVQKWSPAGGCSREPGAGVDWSGCNRQALDLRNEGLSGMIFIGADIARSALAGADLRKADFTRARLDRVVFDGADLREALFDRAEGPRASFRNADLAGADLSKAILPRGDFAGAVLSEVKLAKADLQRSDLQQANLEGADLSETMLARADLRDARLGGADLAKAYLMMADLRGLDLSATEGLTTAQLAEACGDADTRLPSDVVRPDTWPCLSLEEVKSLKAGSAILAVDGADLHRRALGHQGLQQAAHRHAGRRDGLGRGLGRGRQGDIAGRPAEQKVDPTPFSGNLIRQHQSHRLGLAVRRGYHRQQVHRRFVVLAGLGTLRRRDRQGEKQGGQQRFSQAGKQSAAGQRERHGGSLLKCIRRAGGPRRGRFGTLPIHHGFFCIWRLFPVSVASRTNLAVNGPRFWETIETSAAIGTGPEGGLRRLALGDADREMRDRFAAWCREAGYAVSVDRLGNLFARRAGTDDSLPPVLIGSHLDTQAAGGRFDGIVGVLGGLEVLRSLDDLEIETRRPVEVVNWTNEEGARFTPPMLSSAVFAGLRELDWALAREDDTGVTVGAELDRIGYAGPAPVGGRALDSYFEIHIEQGPRLEAEGFRVGLVTGAYVARGMILKIEGENAHSGPTAMHLRQNAIVGAAMMAVAVNEVGWRYSWCDGKSTVARLEAWPNKPGILSDEARLFVDFRSPDADTTARMEAEIRAALPDAERRSQCRIEVAEDWTFGDLAFDEGLLDLVRATAGRLEVPLLELPSQAGHDAYNLSKLCPTVLIFTPCAGGITHNEKEDTFNPLARLRLTSRTTLLTISLIAFSIAAVSAVTIFQLNREIERQVIERQAASLRIAAMIMEQNYSSFEAEYDNSGEVVKLTMREIPEFLHHLVIDQIGQMTGETATLFAFQPEDGDFWRRTTNIIKPDGQRAVGTPLGKTGAVHAAIMRGETFLGEANILGQDYYTIYKPIFSPDDRVIGILYAGVLKSDIAAVLNKMTLGLAGAAAVLLLISAAAAWGLFHLMLRPIPRLAGVMQRMSQNQAVEVPYQDKQDELGEMARTLEVFRAGLEENEKLRAEQLQAERRAEEEKQAALRNLAEQFETDVGRIVEAVRQGSAALNREAGSVSSLVEQTEGTSARVAGSTQEASNAVQS</sequence>
<dbReference type="InterPro" id="IPR010158">
    <property type="entry name" value="Amidase_Cbmase"/>
</dbReference>
<feature type="transmembrane region" description="Helical" evidence="4">
    <location>
        <begin position="252"/>
        <end position="278"/>
    </location>
</feature>
<dbReference type="Pfam" id="PF17201">
    <property type="entry name" value="Cache_3-Cache_2"/>
    <property type="match status" value="1"/>
</dbReference>
<dbReference type="InterPro" id="IPR002933">
    <property type="entry name" value="Peptidase_M20"/>
</dbReference>
<feature type="domain" description="HAMP" evidence="5">
    <location>
        <begin position="1512"/>
        <end position="1564"/>
    </location>
</feature>
<feature type="region of interest" description="Disordered" evidence="3">
    <location>
        <begin position="751"/>
        <end position="794"/>
    </location>
</feature>
<protein>
    <submittedName>
        <fullName evidence="6">HyuC protein</fullName>
    </submittedName>
</protein>
<dbReference type="OrthoDB" id="4676at2759"/>
<gene>
    <name evidence="6" type="primary">hyuC</name>
    <name evidence="6" type="ORF">SNEC2469_LOCUS10502</name>
</gene>
<dbReference type="Proteomes" id="UP000601435">
    <property type="component" value="Unassembled WGS sequence"/>
</dbReference>
<proteinExistence type="predicted"/>
<dbReference type="Pfam" id="PF01546">
    <property type="entry name" value="Peptidase_M20"/>
    <property type="match status" value="1"/>
</dbReference>
<reference evidence="6" key="1">
    <citation type="submission" date="2021-02" db="EMBL/GenBank/DDBJ databases">
        <authorList>
            <person name="Dougan E. K."/>
            <person name="Rhodes N."/>
            <person name="Thang M."/>
            <person name="Chan C."/>
        </authorList>
    </citation>
    <scope>NUCLEOTIDE SEQUENCE</scope>
</reference>
<keyword evidence="2" id="KW-0175">Coiled coil</keyword>
<dbReference type="InterPro" id="IPR029021">
    <property type="entry name" value="Prot-tyrosine_phosphatase-like"/>
</dbReference>
<evidence type="ECO:0000313" key="6">
    <source>
        <dbReference type="EMBL" id="CAE7387114.1"/>
    </source>
</evidence>
<feature type="transmembrane region" description="Helical" evidence="4">
    <location>
        <begin position="1491"/>
        <end position="1511"/>
    </location>
</feature>
<dbReference type="Pfam" id="PF00892">
    <property type="entry name" value="EamA"/>
    <property type="match status" value="1"/>
</dbReference>
<keyword evidence="4" id="KW-1133">Transmembrane helix</keyword>
<dbReference type="GO" id="GO:0007165">
    <property type="term" value="P:signal transduction"/>
    <property type="evidence" value="ECO:0007669"/>
    <property type="project" value="InterPro"/>
</dbReference>
<dbReference type="InterPro" id="IPR037185">
    <property type="entry name" value="EmrE-like"/>
</dbReference>
<dbReference type="SMART" id="SM00304">
    <property type="entry name" value="HAMP"/>
    <property type="match status" value="1"/>
</dbReference>
<dbReference type="SUPFAM" id="SSF141571">
    <property type="entry name" value="Pentapeptide repeat-like"/>
    <property type="match status" value="1"/>
</dbReference>
<evidence type="ECO:0000256" key="2">
    <source>
        <dbReference type="SAM" id="Coils"/>
    </source>
</evidence>
<dbReference type="InterPro" id="IPR033462">
    <property type="entry name" value="Cache_3-Cache_2"/>
</dbReference>
<dbReference type="PROSITE" id="PS50885">
    <property type="entry name" value="HAMP"/>
    <property type="match status" value="1"/>
</dbReference>
<feature type="region of interest" description="Disordered" evidence="3">
    <location>
        <begin position="833"/>
        <end position="861"/>
    </location>
</feature>
<feature type="transmembrane region" description="Helical" evidence="4">
    <location>
        <begin position="469"/>
        <end position="487"/>
    </location>
</feature>
<feature type="transmembrane region" description="Helical" evidence="4">
    <location>
        <begin position="347"/>
        <end position="365"/>
    </location>
</feature>
<dbReference type="InterPro" id="IPR003660">
    <property type="entry name" value="HAMP_dom"/>
</dbReference>
<dbReference type="NCBIfam" id="TIGR01879">
    <property type="entry name" value="hydantase"/>
    <property type="match status" value="1"/>
</dbReference>
<dbReference type="SUPFAM" id="SSF158472">
    <property type="entry name" value="HAMP domain-like"/>
    <property type="match status" value="1"/>
</dbReference>
<keyword evidence="4" id="KW-0472">Membrane</keyword>
<dbReference type="GO" id="GO:0016020">
    <property type="term" value="C:membrane"/>
    <property type="evidence" value="ECO:0007669"/>
    <property type="project" value="InterPro"/>
</dbReference>
<accession>A0A812Q6J8</accession>
<dbReference type="InterPro" id="IPR029151">
    <property type="entry name" value="Sensor-like_sf"/>
</dbReference>
<dbReference type="Gene3D" id="3.90.190.10">
    <property type="entry name" value="Protein tyrosine phosphatase superfamily"/>
    <property type="match status" value="1"/>
</dbReference>
<dbReference type="InterPro" id="IPR036264">
    <property type="entry name" value="Bact_exopeptidase_dim_dom"/>
</dbReference>
<feature type="transmembrane region" description="Helical" evidence="4">
    <location>
        <begin position="377"/>
        <end position="402"/>
    </location>
</feature>
<dbReference type="CDD" id="cd06225">
    <property type="entry name" value="HAMP"/>
    <property type="match status" value="1"/>
</dbReference>
<feature type="transmembrane region" description="Helical" evidence="4">
    <location>
        <begin position="414"/>
        <end position="434"/>
    </location>
</feature>
<evidence type="ECO:0000256" key="4">
    <source>
        <dbReference type="SAM" id="Phobius"/>
    </source>
</evidence>
<feature type="non-terminal residue" evidence="6">
    <location>
        <position position="1"/>
    </location>
</feature>
<name>A0A812Q6J8_9DINO</name>
<dbReference type="GO" id="GO:0016813">
    <property type="term" value="F:hydrolase activity, acting on carbon-nitrogen (but not peptide) bonds, in linear amidines"/>
    <property type="evidence" value="ECO:0007669"/>
    <property type="project" value="InterPro"/>
</dbReference>
<feature type="transmembrane region" description="Helical" evidence="4">
    <location>
        <begin position="494"/>
        <end position="513"/>
    </location>
</feature>
<organism evidence="6 7">
    <name type="scientific">Symbiodinium necroappetens</name>
    <dbReference type="NCBI Taxonomy" id="1628268"/>
    <lineage>
        <taxon>Eukaryota</taxon>
        <taxon>Sar</taxon>
        <taxon>Alveolata</taxon>
        <taxon>Dinophyceae</taxon>
        <taxon>Suessiales</taxon>
        <taxon>Symbiodiniaceae</taxon>
        <taxon>Symbiodinium</taxon>
    </lineage>
</organism>
<evidence type="ECO:0000256" key="1">
    <source>
        <dbReference type="ARBA" id="ARBA00022801"/>
    </source>
</evidence>
<feature type="region of interest" description="Disordered" evidence="3">
    <location>
        <begin position="1610"/>
        <end position="1643"/>
    </location>
</feature>
<dbReference type="Gene3D" id="1.10.8.500">
    <property type="entry name" value="HAMP domain in histidine kinase"/>
    <property type="match status" value="1"/>
</dbReference>
<dbReference type="SUPFAM" id="SSF52799">
    <property type="entry name" value="(Phosphotyrosine protein) phosphatases II"/>
    <property type="match status" value="1"/>
</dbReference>
<keyword evidence="7" id="KW-1185">Reference proteome</keyword>
<keyword evidence="1" id="KW-0378">Hydrolase</keyword>
<feature type="transmembrane region" description="Helical" evidence="4">
    <location>
        <begin position="217"/>
        <end position="240"/>
    </location>
</feature>
<feature type="transmembrane region" description="Helical" evidence="4">
    <location>
        <begin position="1306"/>
        <end position="1325"/>
    </location>
</feature>
<dbReference type="SUPFAM" id="SSF53187">
    <property type="entry name" value="Zn-dependent exopeptidases"/>
    <property type="match status" value="1"/>
</dbReference>
<dbReference type="InterPro" id="IPR001646">
    <property type="entry name" value="5peptide_repeat"/>
</dbReference>
<dbReference type="SUPFAM" id="SSF103190">
    <property type="entry name" value="Sensory domain-like"/>
    <property type="match status" value="1"/>
</dbReference>
<dbReference type="InterPro" id="IPR000620">
    <property type="entry name" value="EamA_dom"/>
</dbReference>
<evidence type="ECO:0000256" key="3">
    <source>
        <dbReference type="SAM" id="MobiDB-lite"/>
    </source>
</evidence>
<dbReference type="CDD" id="cd03884">
    <property type="entry name" value="M20_bAS"/>
    <property type="match status" value="1"/>
</dbReference>
<dbReference type="SUPFAM" id="SSF103481">
    <property type="entry name" value="Multidrug resistance efflux transporter EmrE"/>
    <property type="match status" value="2"/>
</dbReference>
<dbReference type="EMBL" id="CAJNJA010016742">
    <property type="protein sequence ID" value="CAE7387114.1"/>
    <property type="molecule type" value="Genomic_DNA"/>
</dbReference>
<feature type="transmembrane region" description="Helical" evidence="4">
    <location>
        <begin position="299"/>
        <end position="327"/>
    </location>
</feature>
<feature type="compositionally biased region" description="Polar residues" evidence="3">
    <location>
        <begin position="1615"/>
        <end position="1643"/>
    </location>
</feature>
<evidence type="ECO:0000313" key="7">
    <source>
        <dbReference type="Proteomes" id="UP000601435"/>
    </source>
</evidence>
<dbReference type="Gene3D" id="3.40.630.10">
    <property type="entry name" value="Zn peptidases"/>
    <property type="match status" value="1"/>
</dbReference>